<name>A0A5N6QYH9_9ROSI</name>
<evidence type="ECO:0000313" key="2">
    <source>
        <dbReference type="EMBL" id="KAE8022603.1"/>
    </source>
</evidence>
<organism evidence="2 3">
    <name type="scientific">Carpinus fangiana</name>
    <dbReference type="NCBI Taxonomy" id="176857"/>
    <lineage>
        <taxon>Eukaryota</taxon>
        <taxon>Viridiplantae</taxon>
        <taxon>Streptophyta</taxon>
        <taxon>Embryophyta</taxon>
        <taxon>Tracheophyta</taxon>
        <taxon>Spermatophyta</taxon>
        <taxon>Magnoliopsida</taxon>
        <taxon>eudicotyledons</taxon>
        <taxon>Gunneridae</taxon>
        <taxon>Pentapetalae</taxon>
        <taxon>rosids</taxon>
        <taxon>fabids</taxon>
        <taxon>Fagales</taxon>
        <taxon>Betulaceae</taxon>
        <taxon>Carpinus</taxon>
    </lineage>
</organism>
<evidence type="ECO:0000256" key="1">
    <source>
        <dbReference type="SAM" id="MobiDB-lite"/>
    </source>
</evidence>
<dbReference type="AlphaFoldDB" id="A0A5N6QYH9"/>
<protein>
    <submittedName>
        <fullName evidence="2">Uncharacterized protein</fullName>
    </submittedName>
</protein>
<sequence length="69" mass="7610">MGSKSKSDHPHSGDGASPGENNSQKTNAACGQSSPSTLKDAFSKYWFVSYSQLANVFMSRYFMYMKCLD</sequence>
<keyword evidence="3" id="KW-1185">Reference proteome</keyword>
<dbReference type="Proteomes" id="UP000327013">
    <property type="component" value="Chromosome 3"/>
</dbReference>
<dbReference type="EMBL" id="CM017323">
    <property type="protein sequence ID" value="KAE8022603.1"/>
    <property type="molecule type" value="Genomic_DNA"/>
</dbReference>
<gene>
    <name evidence="2" type="ORF">FH972_008389</name>
</gene>
<reference evidence="2 3" key="1">
    <citation type="submission" date="2019-06" db="EMBL/GenBank/DDBJ databases">
        <title>A chromosomal-level reference genome of Carpinus fangiana (Coryloideae, Betulaceae).</title>
        <authorList>
            <person name="Yang X."/>
            <person name="Wang Z."/>
            <person name="Zhang L."/>
            <person name="Hao G."/>
            <person name="Liu J."/>
            <person name="Yang Y."/>
        </authorList>
    </citation>
    <scope>NUCLEOTIDE SEQUENCE [LARGE SCALE GENOMIC DNA]</scope>
    <source>
        <strain evidence="2">Cfa_2016G</strain>
        <tissue evidence="2">Leaf</tissue>
    </source>
</reference>
<feature type="compositionally biased region" description="Basic and acidic residues" evidence="1">
    <location>
        <begin position="1"/>
        <end position="12"/>
    </location>
</feature>
<feature type="region of interest" description="Disordered" evidence="1">
    <location>
        <begin position="1"/>
        <end position="36"/>
    </location>
</feature>
<proteinExistence type="predicted"/>
<evidence type="ECO:0000313" key="3">
    <source>
        <dbReference type="Proteomes" id="UP000327013"/>
    </source>
</evidence>
<accession>A0A5N6QYH9</accession>
<feature type="compositionally biased region" description="Polar residues" evidence="1">
    <location>
        <begin position="19"/>
        <end position="36"/>
    </location>
</feature>